<keyword evidence="4" id="KW-1185">Reference proteome</keyword>
<comment type="caution">
    <text evidence="3">The sequence shown here is derived from an EMBL/GenBank/DDBJ whole genome shotgun (WGS) entry which is preliminary data.</text>
</comment>
<feature type="compositionally biased region" description="Basic and acidic residues" evidence="1">
    <location>
        <begin position="7"/>
        <end position="22"/>
    </location>
</feature>
<evidence type="ECO:0000313" key="3">
    <source>
        <dbReference type="EMBL" id="KAK1008651.1"/>
    </source>
</evidence>
<feature type="region of interest" description="Disordered" evidence="1">
    <location>
        <begin position="1"/>
        <end position="23"/>
    </location>
</feature>
<reference evidence="2" key="1">
    <citation type="submission" date="2021-12" db="EMBL/GenBank/DDBJ databases">
        <title>Black yeast isolated from Biological Soil Crust.</title>
        <authorList>
            <person name="Kurbessoian T."/>
        </authorList>
    </citation>
    <scope>NUCLEOTIDE SEQUENCE</scope>
    <source>
        <strain evidence="2">CCFEE 5208</strain>
    </source>
</reference>
<name>A0AAN6R012_9PEZI</name>
<dbReference type="Proteomes" id="UP001168146">
    <property type="component" value="Unassembled WGS sequence"/>
</dbReference>
<sequence length="519" mass="57421">MTKLSRASRDIQPHRHLSDRENALSNTHIALSDAEGTLTAPYTAMIAATTESGWVGDRQPAVDDVQRANELPQVAWLHEYKSNLLSSIGTTTHTPRIRRLPFQSSTREPDGCTYPLRQIYDVPELPSRSELDALRAVFFERFAKQDFLHAYNLPTPEKVRLPPYLELAYAAIGSALSPQEHVSPPSHSVRDATQLFQSGARLYGVITETNNFEITSPVTVLSMARSLRWPQAGHGSSMEVRRKRSALTSYVFMVVVVHALARGETPMASSEELEIDMSNGRNDFKTAYAALFSRTGSNSAGLSDNADAVILILALLSELLFLQHSYRIASSQPASTGSNESNTMHSYPVALTPVSATREYSDHEYSILQALRRWRNLSAATASNETTALSTYLELRISYPFIDELPHSCGYGPSCDTVFSAGALAAKVDDRSVRLAWLILDHVDVQKRERQCTEAVWLPSILFHSALVVWKSQTDVESGPPGSLKTLELFAKELDALPWPCCSAMARCLRNLMVHTAIA</sequence>
<evidence type="ECO:0008006" key="5">
    <source>
        <dbReference type="Google" id="ProtNLM"/>
    </source>
</evidence>
<organism evidence="3 4">
    <name type="scientific">Friedmanniomyces endolithicus</name>
    <dbReference type="NCBI Taxonomy" id="329885"/>
    <lineage>
        <taxon>Eukaryota</taxon>
        <taxon>Fungi</taxon>
        <taxon>Dikarya</taxon>
        <taxon>Ascomycota</taxon>
        <taxon>Pezizomycotina</taxon>
        <taxon>Dothideomycetes</taxon>
        <taxon>Dothideomycetidae</taxon>
        <taxon>Mycosphaerellales</taxon>
        <taxon>Teratosphaeriaceae</taxon>
        <taxon>Friedmanniomyces</taxon>
    </lineage>
</organism>
<dbReference type="Proteomes" id="UP001175353">
    <property type="component" value="Unassembled WGS sequence"/>
</dbReference>
<protein>
    <recommendedName>
        <fullName evidence="5">Transcription factor domain-containing protein</fullName>
    </recommendedName>
</protein>
<reference evidence="3" key="2">
    <citation type="submission" date="2023-06" db="EMBL/GenBank/DDBJ databases">
        <title>Black Yeasts Isolated from many extreme environments.</title>
        <authorList>
            <person name="Coleine C."/>
            <person name="Stajich J.E."/>
            <person name="Selbmann L."/>
        </authorList>
    </citation>
    <scope>NUCLEOTIDE SEQUENCE</scope>
    <source>
        <strain evidence="3">CCFEE 5200</strain>
    </source>
</reference>
<dbReference type="EMBL" id="JAUJLE010000015">
    <property type="protein sequence ID" value="KAK1008651.1"/>
    <property type="molecule type" value="Genomic_DNA"/>
</dbReference>
<accession>A0AAN6R012</accession>
<evidence type="ECO:0000313" key="4">
    <source>
        <dbReference type="Proteomes" id="UP001175353"/>
    </source>
</evidence>
<proteinExistence type="predicted"/>
<evidence type="ECO:0000256" key="1">
    <source>
        <dbReference type="SAM" id="MobiDB-lite"/>
    </source>
</evidence>
<gene>
    <name evidence="2" type="ORF">LTR82_004033</name>
    <name evidence="3" type="ORF">LTR91_003010</name>
</gene>
<dbReference type="AlphaFoldDB" id="A0AAN6R012"/>
<evidence type="ECO:0000313" key="2">
    <source>
        <dbReference type="EMBL" id="KAK0325047.1"/>
    </source>
</evidence>
<dbReference type="EMBL" id="JASUXU010000008">
    <property type="protein sequence ID" value="KAK0325047.1"/>
    <property type="molecule type" value="Genomic_DNA"/>
</dbReference>